<sequence>MKSLHYFFFHAALALIVAIATVSFMADQVFAEPAAKGSSRQWLAQLGTALGLRDRSGGGLAPLSLKSWRPSLKSWRPSLKSWRPSLKSKIDRVRVVAADGIE</sequence>
<accession>A0A1M4UIW2</accession>
<evidence type="ECO:0000313" key="2">
    <source>
        <dbReference type="Proteomes" id="UP000184346"/>
    </source>
</evidence>
<dbReference type="RefSeq" id="WP_175546923.1">
    <property type="nucleotide sequence ID" value="NZ_FQUJ01000003.1"/>
</dbReference>
<dbReference type="AlphaFoldDB" id="A0A1M4UIW2"/>
<name>A0A1M4UIW2_9GAMM</name>
<dbReference type="EMBL" id="FQUJ01000003">
    <property type="protein sequence ID" value="SHE56639.1"/>
    <property type="molecule type" value="Genomic_DNA"/>
</dbReference>
<reference evidence="1 2" key="1">
    <citation type="submission" date="2016-11" db="EMBL/GenBank/DDBJ databases">
        <authorList>
            <person name="Jaros S."/>
            <person name="Januszkiewicz K."/>
            <person name="Wedrychowicz H."/>
        </authorList>
    </citation>
    <scope>NUCLEOTIDE SEQUENCE [LARGE SCALE GENOMIC DNA]</scope>
    <source>
        <strain evidence="1 2">DSM 19980</strain>
    </source>
</reference>
<keyword evidence="2" id="KW-1185">Reference proteome</keyword>
<organism evidence="1 2">
    <name type="scientific">Modicisalibacter ilicicola DSM 19980</name>
    <dbReference type="NCBI Taxonomy" id="1121942"/>
    <lineage>
        <taxon>Bacteria</taxon>
        <taxon>Pseudomonadati</taxon>
        <taxon>Pseudomonadota</taxon>
        <taxon>Gammaproteobacteria</taxon>
        <taxon>Oceanospirillales</taxon>
        <taxon>Halomonadaceae</taxon>
        <taxon>Modicisalibacter</taxon>
    </lineage>
</organism>
<evidence type="ECO:0000313" key="1">
    <source>
        <dbReference type="EMBL" id="SHE56639.1"/>
    </source>
</evidence>
<dbReference type="Proteomes" id="UP000184346">
    <property type="component" value="Unassembled WGS sequence"/>
</dbReference>
<proteinExistence type="predicted"/>
<dbReference type="STRING" id="1121942.SAMN02745148_00651"/>
<gene>
    <name evidence="1" type="ORF">SAMN02745148_00651</name>
</gene>
<protein>
    <submittedName>
        <fullName evidence="1">Uncharacterized protein</fullName>
    </submittedName>
</protein>